<dbReference type="InterPro" id="IPR003660">
    <property type="entry name" value="HAMP_dom"/>
</dbReference>
<dbReference type="InterPro" id="IPR024478">
    <property type="entry name" value="HlyB_4HB_MCP"/>
</dbReference>
<dbReference type="PATRIC" id="fig|512565.3.peg.4398"/>
<evidence type="ECO:0000256" key="3">
    <source>
        <dbReference type="ARBA" id="ARBA00023224"/>
    </source>
</evidence>
<comment type="similarity">
    <text evidence="4">Belongs to the methyl-accepting chemotaxis (MCP) protein family.</text>
</comment>
<dbReference type="KEGG" id="ams:AMIS_44110"/>
<evidence type="ECO:0000259" key="7">
    <source>
        <dbReference type="PROSITE" id="PS50111"/>
    </source>
</evidence>
<keyword evidence="10" id="KW-1185">Reference proteome</keyword>
<keyword evidence="3 5" id="KW-0807">Transducer</keyword>
<dbReference type="PRINTS" id="PR00260">
    <property type="entry name" value="CHEMTRNSDUCR"/>
</dbReference>
<dbReference type="Pfam" id="PF00015">
    <property type="entry name" value="MCPsignal"/>
    <property type="match status" value="1"/>
</dbReference>
<accession>I0H9E4</accession>
<dbReference type="Gene3D" id="1.10.287.950">
    <property type="entry name" value="Methyl-accepting chemotaxis protein"/>
    <property type="match status" value="1"/>
</dbReference>
<dbReference type="eggNOG" id="COG0840">
    <property type="taxonomic scope" value="Bacteria"/>
</dbReference>
<organism evidence="9 10">
    <name type="scientific">Actinoplanes missouriensis (strain ATCC 14538 / DSM 43046 / CBS 188.64 / JCM 3121 / NBRC 102363 / NCIMB 12654 / NRRL B-3342 / UNCC 431)</name>
    <dbReference type="NCBI Taxonomy" id="512565"/>
    <lineage>
        <taxon>Bacteria</taxon>
        <taxon>Bacillati</taxon>
        <taxon>Actinomycetota</taxon>
        <taxon>Actinomycetes</taxon>
        <taxon>Micromonosporales</taxon>
        <taxon>Micromonosporaceae</taxon>
        <taxon>Actinoplanes</taxon>
    </lineage>
</organism>
<dbReference type="Pfam" id="PF00672">
    <property type="entry name" value="HAMP"/>
    <property type="match status" value="1"/>
</dbReference>
<gene>
    <name evidence="9" type="primary">mcp12</name>
    <name evidence="9" type="ordered locus">AMIS_44110</name>
</gene>
<proteinExistence type="inferred from homology"/>
<keyword evidence="2 6" id="KW-1133">Transmembrane helix</keyword>
<dbReference type="PANTHER" id="PTHR32089:SF112">
    <property type="entry name" value="LYSOZYME-LIKE PROTEIN-RELATED"/>
    <property type="match status" value="1"/>
</dbReference>
<feature type="transmembrane region" description="Helical" evidence="6">
    <location>
        <begin position="14"/>
        <end position="34"/>
    </location>
</feature>
<evidence type="ECO:0000313" key="9">
    <source>
        <dbReference type="EMBL" id="BAL89631.1"/>
    </source>
</evidence>
<dbReference type="CDD" id="cd06225">
    <property type="entry name" value="HAMP"/>
    <property type="match status" value="1"/>
</dbReference>
<keyword evidence="1 6" id="KW-0812">Transmembrane</keyword>
<feature type="transmembrane region" description="Helical" evidence="6">
    <location>
        <begin position="197"/>
        <end position="220"/>
    </location>
</feature>
<evidence type="ECO:0000259" key="8">
    <source>
        <dbReference type="PROSITE" id="PS50885"/>
    </source>
</evidence>
<dbReference type="SMART" id="SM00304">
    <property type="entry name" value="HAMP"/>
    <property type="match status" value="1"/>
</dbReference>
<protein>
    <submittedName>
        <fullName evidence="9">Putative methyl-accepting chemotaxis protein</fullName>
    </submittedName>
</protein>
<evidence type="ECO:0000256" key="4">
    <source>
        <dbReference type="ARBA" id="ARBA00029447"/>
    </source>
</evidence>
<dbReference type="GO" id="GO:0007165">
    <property type="term" value="P:signal transduction"/>
    <property type="evidence" value="ECO:0007669"/>
    <property type="project" value="UniProtKB-KW"/>
</dbReference>
<reference evidence="9 10" key="1">
    <citation type="submission" date="2012-02" db="EMBL/GenBank/DDBJ databases">
        <title>Complete genome sequence of Actinoplanes missouriensis 431 (= NBRC 102363).</title>
        <authorList>
            <person name="Ohnishi Y."/>
            <person name="Ishikawa J."/>
            <person name="Sekine M."/>
            <person name="Hosoyama A."/>
            <person name="Harada T."/>
            <person name="Narita H."/>
            <person name="Hata T."/>
            <person name="Konno Y."/>
            <person name="Tutikane K."/>
            <person name="Fujita N."/>
            <person name="Horinouchi S."/>
            <person name="Hayakawa M."/>
        </authorList>
    </citation>
    <scope>NUCLEOTIDE SEQUENCE [LARGE SCALE GENOMIC DNA]</scope>
    <source>
        <strain evidence="10">ATCC 14538 / DSM 43046 / CBS 188.64 / JCM 3121 / NBRC 102363 / NCIMB 12654 / NRRL B-3342 / UNCC 431</strain>
    </source>
</reference>
<dbReference type="Pfam" id="PF12729">
    <property type="entry name" value="4HB_MCP_1"/>
    <property type="match status" value="1"/>
</dbReference>
<evidence type="ECO:0000256" key="5">
    <source>
        <dbReference type="PROSITE-ProRule" id="PRU00284"/>
    </source>
</evidence>
<dbReference type="PROSITE" id="PS50111">
    <property type="entry name" value="CHEMOTAXIS_TRANSDUC_2"/>
    <property type="match status" value="1"/>
</dbReference>
<feature type="domain" description="Methyl-accepting transducer" evidence="7">
    <location>
        <begin position="274"/>
        <end position="517"/>
    </location>
</feature>
<dbReference type="EMBL" id="AP012319">
    <property type="protein sequence ID" value="BAL89631.1"/>
    <property type="molecule type" value="Genomic_DNA"/>
</dbReference>
<dbReference type="GO" id="GO:0004888">
    <property type="term" value="F:transmembrane signaling receptor activity"/>
    <property type="evidence" value="ECO:0007669"/>
    <property type="project" value="InterPro"/>
</dbReference>
<evidence type="ECO:0000256" key="2">
    <source>
        <dbReference type="ARBA" id="ARBA00022989"/>
    </source>
</evidence>
<evidence type="ECO:0000256" key="6">
    <source>
        <dbReference type="SAM" id="Phobius"/>
    </source>
</evidence>
<dbReference type="Proteomes" id="UP000007882">
    <property type="component" value="Chromosome"/>
</dbReference>
<dbReference type="AlphaFoldDB" id="I0H9E4"/>
<dbReference type="STRING" id="512565.AMIS_44110"/>
<dbReference type="GO" id="GO:0016020">
    <property type="term" value="C:membrane"/>
    <property type="evidence" value="ECO:0007669"/>
    <property type="project" value="InterPro"/>
</dbReference>
<dbReference type="PANTHER" id="PTHR32089">
    <property type="entry name" value="METHYL-ACCEPTING CHEMOTAXIS PROTEIN MCPB"/>
    <property type="match status" value="1"/>
</dbReference>
<sequence>MTGALADFRVGTKIYAAVLCCALVAAIVGVLGIVRLSSLNDNIKAMKTKHVDSSLVLSTLRGAVGSGFSALFAWAVTPAAQRTATLRENVAATDEATTQAITDYQALAVGSPGREKAAAEVADTFSYFQNLRDYALFGESPAAGFDPPAADKVVTTWTATQQQLQASVVELQETEDAESAAMAEEAESSYNSARTQMIIFLVVGLVLALALATFISRVIAKQLGSVSRSLAAVADGDLTVGAEVHARDELGGMAVAVNTAREGLRSMVGQLTSSSQTLGTSTERLSRVAGQIGQSAQDAAAQANVAATAAGDVSTNVQTVAAGSEEMGVSIREIASNASEAARVASEAVGVADSANATVSQLGTSSAEIGNVIKTITAIAEQTNLLALNATIEAARAGEMGKGFAVVASEVKDLAQETARATEDIARRVEAIQADSSNAVAAIGEISSIIARISDYQTTIASAVEEQTATTGEMARSVGDAAQGTSAIAGNIDGVASATQTTTAALDEANATATELAGIAAELQTVVSRFRV</sequence>
<feature type="domain" description="HAMP" evidence="8">
    <location>
        <begin position="217"/>
        <end position="269"/>
    </location>
</feature>
<dbReference type="InterPro" id="IPR004089">
    <property type="entry name" value="MCPsignal_dom"/>
</dbReference>
<dbReference type="GO" id="GO:0006935">
    <property type="term" value="P:chemotaxis"/>
    <property type="evidence" value="ECO:0007669"/>
    <property type="project" value="InterPro"/>
</dbReference>
<dbReference type="SUPFAM" id="SSF58104">
    <property type="entry name" value="Methyl-accepting chemotaxis protein (MCP) signaling domain"/>
    <property type="match status" value="1"/>
</dbReference>
<dbReference type="PROSITE" id="PS50885">
    <property type="entry name" value="HAMP"/>
    <property type="match status" value="1"/>
</dbReference>
<dbReference type="SMART" id="SM00283">
    <property type="entry name" value="MA"/>
    <property type="match status" value="1"/>
</dbReference>
<dbReference type="InterPro" id="IPR004090">
    <property type="entry name" value="Chemotax_Me-accpt_rcpt"/>
</dbReference>
<evidence type="ECO:0000313" key="10">
    <source>
        <dbReference type="Proteomes" id="UP000007882"/>
    </source>
</evidence>
<name>I0H9E4_ACTM4</name>
<dbReference type="HOGENOM" id="CLU_000445_107_27_11"/>
<evidence type="ECO:0000256" key="1">
    <source>
        <dbReference type="ARBA" id="ARBA00022692"/>
    </source>
</evidence>
<keyword evidence="6" id="KW-0472">Membrane</keyword>